<gene>
    <name evidence="3" type="ORF">DTER00134_LOCUS6592</name>
</gene>
<evidence type="ECO:0000256" key="2">
    <source>
        <dbReference type="SAM" id="Phobius"/>
    </source>
</evidence>
<evidence type="ECO:0000256" key="1">
    <source>
        <dbReference type="SAM" id="MobiDB-lite"/>
    </source>
</evidence>
<name>A0A7S3VKX2_DUNTE</name>
<organism evidence="3">
    <name type="scientific">Dunaliella tertiolecta</name>
    <name type="common">Green alga</name>
    <dbReference type="NCBI Taxonomy" id="3047"/>
    <lineage>
        <taxon>Eukaryota</taxon>
        <taxon>Viridiplantae</taxon>
        <taxon>Chlorophyta</taxon>
        <taxon>core chlorophytes</taxon>
        <taxon>Chlorophyceae</taxon>
        <taxon>CS clade</taxon>
        <taxon>Chlamydomonadales</taxon>
        <taxon>Dunaliellaceae</taxon>
        <taxon>Dunaliella</taxon>
    </lineage>
</organism>
<feature type="transmembrane region" description="Helical" evidence="2">
    <location>
        <begin position="39"/>
        <end position="61"/>
    </location>
</feature>
<accession>A0A7S3VKX2</accession>
<evidence type="ECO:0000313" key="3">
    <source>
        <dbReference type="EMBL" id="CAE0491519.1"/>
    </source>
</evidence>
<feature type="transmembrane region" description="Helical" evidence="2">
    <location>
        <begin position="147"/>
        <end position="168"/>
    </location>
</feature>
<keyword evidence="2" id="KW-1133">Transmembrane helix</keyword>
<feature type="transmembrane region" description="Helical" evidence="2">
    <location>
        <begin position="108"/>
        <end position="135"/>
    </location>
</feature>
<dbReference type="EMBL" id="HBIP01011702">
    <property type="protein sequence ID" value="CAE0491519.1"/>
    <property type="molecule type" value="Transcribed_RNA"/>
</dbReference>
<feature type="transmembrane region" description="Helical" evidence="2">
    <location>
        <begin position="316"/>
        <end position="336"/>
    </location>
</feature>
<protein>
    <submittedName>
        <fullName evidence="3">Uncharacterized protein</fullName>
    </submittedName>
</protein>
<feature type="transmembrane region" description="Helical" evidence="2">
    <location>
        <begin position="287"/>
        <end position="310"/>
    </location>
</feature>
<reference evidence="3" key="1">
    <citation type="submission" date="2021-01" db="EMBL/GenBank/DDBJ databases">
        <authorList>
            <person name="Corre E."/>
            <person name="Pelletier E."/>
            <person name="Niang G."/>
            <person name="Scheremetjew M."/>
            <person name="Finn R."/>
            <person name="Kale V."/>
            <person name="Holt S."/>
            <person name="Cochrane G."/>
            <person name="Meng A."/>
            <person name="Brown T."/>
            <person name="Cohen L."/>
        </authorList>
    </citation>
    <scope>NUCLEOTIDE SEQUENCE</scope>
    <source>
        <strain evidence="3">CCMP1320</strain>
    </source>
</reference>
<keyword evidence="2" id="KW-0472">Membrane</keyword>
<feature type="region of interest" description="Disordered" evidence="1">
    <location>
        <begin position="371"/>
        <end position="424"/>
    </location>
</feature>
<keyword evidence="2" id="KW-0812">Transmembrane</keyword>
<proteinExistence type="predicted"/>
<dbReference type="AlphaFoldDB" id="A0A7S3VKX2"/>
<feature type="transmembrane region" description="Helical" evidence="2">
    <location>
        <begin position="192"/>
        <end position="213"/>
    </location>
</feature>
<feature type="transmembrane region" description="Helical" evidence="2">
    <location>
        <begin position="73"/>
        <end position="96"/>
    </location>
</feature>
<sequence>MSDYSGFPYEDNDYDQQHQAIFSNSDERVDPDFDIPFEASAFTCFWALLLVQACIGLVPLVKRQAGFLKRWPLYWMMMSYLVSTCLCESVALVYSLSIRRNETNYKIYLVYVWFWHMSSATFLMLLLALSSGYNITRYTLDGHRLKVVLIPTIVFIAGVASDFTFVYIKSTQPLSTAADRYDIVEMTPWESAVWAIGSIANIMCFILAWVYVFDSIQLEIKELDEAQEAFKAANQPGGLPQPISPHAALLGGLPSSSQPPRDVEANAQRESVADRIEYTQRKKLLTLFYYGVCSYLVASILVVLLPAFFINIVQNVLVVLQLIVKWVFTAVLIFIFRPARDSLYLQIGVSENDAEEQGLSQLDTELTITDTGRQDGRYNNSNGVQQSGGVGSARGPYTSAPSAGVPPSKQQPGQPRFTIGEDED</sequence>